<dbReference type="Pfam" id="PF00528">
    <property type="entry name" value="BPD_transp_1"/>
    <property type="match status" value="1"/>
</dbReference>
<keyword evidence="3" id="KW-1003">Cell membrane</keyword>
<gene>
    <name evidence="10" type="ORF">DWY69_15515</name>
    <name evidence="9" type="ORF">DXC51_21105</name>
</gene>
<dbReference type="Gene3D" id="1.10.3720.10">
    <property type="entry name" value="MetI-like"/>
    <property type="match status" value="1"/>
</dbReference>
<feature type="domain" description="ABC transmembrane type-1" evidence="8">
    <location>
        <begin position="73"/>
        <end position="263"/>
    </location>
</feature>
<dbReference type="SUPFAM" id="SSF161098">
    <property type="entry name" value="MetI-like"/>
    <property type="match status" value="1"/>
</dbReference>
<dbReference type="GO" id="GO:0055085">
    <property type="term" value="P:transmembrane transport"/>
    <property type="evidence" value="ECO:0007669"/>
    <property type="project" value="InterPro"/>
</dbReference>
<dbReference type="EMBL" id="QVLV01000018">
    <property type="protein sequence ID" value="RGE57105.1"/>
    <property type="molecule type" value="Genomic_DNA"/>
</dbReference>
<feature type="transmembrane region" description="Helical" evidence="7">
    <location>
        <begin position="108"/>
        <end position="128"/>
    </location>
</feature>
<dbReference type="PANTHER" id="PTHR43744">
    <property type="entry name" value="ABC TRANSPORTER PERMEASE PROTEIN MG189-RELATED-RELATED"/>
    <property type="match status" value="1"/>
</dbReference>
<keyword evidence="2 7" id="KW-0813">Transport</keyword>
<evidence type="ECO:0000256" key="5">
    <source>
        <dbReference type="ARBA" id="ARBA00022989"/>
    </source>
</evidence>
<evidence type="ECO:0000313" key="10">
    <source>
        <dbReference type="EMBL" id="RGE70924.1"/>
    </source>
</evidence>
<dbReference type="InterPro" id="IPR000515">
    <property type="entry name" value="MetI-like"/>
</dbReference>
<protein>
    <submittedName>
        <fullName evidence="9">Carbohydrate ABC transporter permease</fullName>
    </submittedName>
</protein>
<feature type="transmembrane region" description="Helical" evidence="7">
    <location>
        <begin position="73"/>
        <end position="96"/>
    </location>
</feature>
<comment type="caution">
    <text evidence="9">The sequence shown here is derived from an EMBL/GenBank/DDBJ whole genome shotgun (WGS) entry which is preliminary data.</text>
</comment>
<reference evidence="9 12" key="1">
    <citation type="submission" date="2018-08" db="EMBL/GenBank/DDBJ databases">
        <title>A genome reference for cultivated species of the human gut microbiota.</title>
        <authorList>
            <person name="Zou Y."/>
            <person name="Xue W."/>
            <person name="Luo G."/>
        </authorList>
    </citation>
    <scope>NUCLEOTIDE SEQUENCE [LARGE SCALE GENOMIC DNA]</scope>
    <source>
        <strain evidence="10 12">AF26-4BH</strain>
        <strain evidence="9">TF05-5AC</strain>
    </source>
</reference>
<accession>A0A3E3HZE5</accession>
<keyword evidence="4 7" id="KW-0812">Transmembrane</keyword>
<keyword evidence="11" id="KW-1185">Reference proteome</keyword>
<dbReference type="OrthoDB" id="9787837at2"/>
<evidence type="ECO:0000313" key="11">
    <source>
        <dbReference type="Proteomes" id="UP000260812"/>
    </source>
</evidence>
<feature type="transmembrane region" description="Helical" evidence="7">
    <location>
        <begin position="184"/>
        <end position="205"/>
    </location>
</feature>
<comment type="similarity">
    <text evidence="7">Belongs to the binding-protein-dependent transport system permease family.</text>
</comment>
<dbReference type="GeneID" id="97989293"/>
<dbReference type="CDD" id="cd06261">
    <property type="entry name" value="TM_PBP2"/>
    <property type="match status" value="1"/>
</dbReference>
<evidence type="ECO:0000256" key="7">
    <source>
        <dbReference type="RuleBase" id="RU363032"/>
    </source>
</evidence>
<evidence type="ECO:0000256" key="1">
    <source>
        <dbReference type="ARBA" id="ARBA00004651"/>
    </source>
</evidence>
<name>A0A3E3HZE5_9FIRM</name>
<dbReference type="RefSeq" id="WP_044916360.1">
    <property type="nucleotide sequence ID" value="NZ_JBKVAZ010000021.1"/>
</dbReference>
<dbReference type="InterPro" id="IPR035906">
    <property type="entry name" value="MetI-like_sf"/>
</dbReference>
<keyword evidence="6 7" id="KW-0472">Membrane</keyword>
<evidence type="ECO:0000313" key="12">
    <source>
        <dbReference type="Proteomes" id="UP000261166"/>
    </source>
</evidence>
<evidence type="ECO:0000256" key="6">
    <source>
        <dbReference type="ARBA" id="ARBA00023136"/>
    </source>
</evidence>
<feature type="transmembrane region" description="Helical" evidence="7">
    <location>
        <begin position="245"/>
        <end position="263"/>
    </location>
</feature>
<dbReference type="AlphaFoldDB" id="A0A3E3HZE5"/>
<comment type="subcellular location">
    <subcellularLocation>
        <location evidence="1 7">Cell membrane</location>
        <topology evidence="1 7">Multi-pass membrane protein</topology>
    </subcellularLocation>
</comment>
<evidence type="ECO:0000259" key="8">
    <source>
        <dbReference type="PROSITE" id="PS50928"/>
    </source>
</evidence>
<dbReference type="EMBL" id="QVLU01000013">
    <property type="protein sequence ID" value="RGE70924.1"/>
    <property type="molecule type" value="Genomic_DNA"/>
</dbReference>
<keyword evidence="5 7" id="KW-1133">Transmembrane helix</keyword>
<sequence length="278" mass="31253">MMNKKRKIHNWVIGILLGAIAAISLFPFYWNLVSAFKPVSEIFTYPPSLIPNLFTLENFQRLPVYFPCFVRNILNSFLLAVIIPVLQLFFNSLAGYAFAKFRFRGDKILFGAVLGTMLIPSTAGYIPQFLEMSRLRLTDTYLAIILPAMAGAFGVFLFRQAMYSVPDELLEASRMDGAGSFRSYWLVALPLIRPMMITVYINGFITTWNDYFWPFIVLSTESKLTFPVALAGIQGQMFETPWGTIMVGALIISVPTLIIYASLSKYIVPDIFAGGIKG</sequence>
<feature type="transmembrane region" description="Helical" evidence="7">
    <location>
        <begin position="12"/>
        <end position="30"/>
    </location>
</feature>
<proteinExistence type="inferred from homology"/>
<dbReference type="GO" id="GO:0005886">
    <property type="term" value="C:plasma membrane"/>
    <property type="evidence" value="ECO:0007669"/>
    <property type="project" value="UniProtKB-SubCell"/>
</dbReference>
<dbReference type="PANTHER" id="PTHR43744:SF12">
    <property type="entry name" value="ABC TRANSPORTER PERMEASE PROTEIN MG189-RELATED"/>
    <property type="match status" value="1"/>
</dbReference>
<dbReference type="PROSITE" id="PS50928">
    <property type="entry name" value="ABC_TM1"/>
    <property type="match status" value="1"/>
</dbReference>
<organism evidence="9 11">
    <name type="scientific">Eisenbergiella massiliensis</name>
    <dbReference type="NCBI Taxonomy" id="1720294"/>
    <lineage>
        <taxon>Bacteria</taxon>
        <taxon>Bacillati</taxon>
        <taxon>Bacillota</taxon>
        <taxon>Clostridia</taxon>
        <taxon>Lachnospirales</taxon>
        <taxon>Lachnospiraceae</taxon>
        <taxon>Eisenbergiella</taxon>
    </lineage>
</organism>
<dbReference type="Proteomes" id="UP000261166">
    <property type="component" value="Unassembled WGS sequence"/>
</dbReference>
<evidence type="ECO:0000256" key="3">
    <source>
        <dbReference type="ARBA" id="ARBA00022475"/>
    </source>
</evidence>
<evidence type="ECO:0000256" key="4">
    <source>
        <dbReference type="ARBA" id="ARBA00022692"/>
    </source>
</evidence>
<dbReference type="Proteomes" id="UP000260812">
    <property type="component" value="Unassembled WGS sequence"/>
</dbReference>
<evidence type="ECO:0000256" key="2">
    <source>
        <dbReference type="ARBA" id="ARBA00022448"/>
    </source>
</evidence>
<feature type="transmembrane region" description="Helical" evidence="7">
    <location>
        <begin position="140"/>
        <end position="158"/>
    </location>
</feature>
<evidence type="ECO:0000313" key="9">
    <source>
        <dbReference type="EMBL" id="RGE57105.1"/>
    </source>
</evidence>